<proteinExistence type="predicted"/>
<evidence type="ECO:0000313" key="2">
    <source>
        <dbReference type="EMBL" id="KAB5548496.1"/>
    </source>
</evidence>
<dbReference type="Proteomes" id="UP000326939">
    <property type="component" value="Chromosome 7"/>
</dbReference>
<dbReference type="AlphaFoldDB" id="A0A5N5M2V3"/>
<organism evidence="2 3">
    <name type="scientific">Salix brachista</name>
    <dbReference type="NCBI Taxonomy" id="2182728"/>
    <lineage>
        <taxon>Eukaryota</taxon>
        <taxon>Viridiplantae</taxon>
        <taxon>Streptophyta</taxon>
        <taxon>Embryophyta</taxon>
        <taxon>Tracheophyta</taxon>
        <taxon>Spermatophyta</taxon>
        <taxon>Magnoliopsida</taxon>
        <taxon>eudicotyledons</taxon>
        <taxon>Gunneridae</taxon>
        <taxon>Pentapetalae</taxon>
        <taxon>rosids</taxon>
        <taxon>fabids</taxon>
        <taxon>Malpighiales</taxon>
        <taxon>Salicaceae</taxon>
        <taxon>Saliceae</taxon>
        <taxon>Salix</taxon>
    </lineage>
</organism>
<dbReference type="EMBL" id="VDCV01000007">
    <property type="protein sequence ID" value="KAB5548496.1"/>
    <property type="molecule type" value="Genomic_DNA"/>
</dbReference>
<feature type="region of interest" description="Disordered" evidence="1">
    <location>
        <begin position="310"/>
        <end position="403"/>
    </location>
</feature>
<reference evidence="3" key="1">
    <citation type="journal article" date="2019" name="Gigascience">
        <title>De novo genome assembly of the endangered Acer yangbiense, a plant species with extremely small populations endemic to Yunnan Province, China.</title>
        <authorList>
            <person name="Yang J."/>
            <person name="Wariss H.M."/>
            <person name="Tao L."/>
            <person name="Zhang R."/>
            <person name="Yun Q."/>
            <person name="Hollingsworth P."/>
            <person name="Dao Z."/>
            <person name="Luo G."/>
            <person name="Guo H."/>
            <person name="Ma Y."/>
            <person name="Sun W."/>
        </authorList>
    </citation>
    <scope>NUCLEOTIDE SEQUENCE [LARGE SCALE GENOMIC DNA]</scope>
    <source>
        <strain evidence="3">cv. br00</strain>
    </source>
</reference>
<accession>A0A5N5M2V3</accession>
<feature type="region of interest" description="Disordered" evidence="1">
    <location>
        <begin position="1"/>
        <end position="34"/>
    </location>
</feature>
<sequence>MRSPPHAFSSSPHVSQGRAMRSPASSTSPHVRRGKKNPIVVDDVLGYCFTILSLPYLKVKEQRLLANVTMASIGLQYKSNLVGIVREFESTKITKSLKMELMKTPFWTLIKVLEIDQTPEQDNVLTYIADSTTNEEIPLCGKKDEAESLEQRSILSRGAERQLLQTQINPLHGSSYNSSNSSHYDVRSKAPPPVAVRSRPRDAEELISEAILLSLQSLPSCRKLIAEQVSVGCYNRVRDAVTAAARVERGMGTIIDTSSKAEDAGKVAEELKRRGELRVAAMGTSSIFHTKSSLSNTLNSPVSAQQITEFQISKKKNSGSTPSVPDSGRRKSSTQSSAIHPSPSSDQSLENGDSSAVLRTSFTNRPRKSDHQRTDVVAPPEKAAEASTESEDRSLPSSLSSSSLILAIEKVAPELEAERVL</sequence>
<evidence type="ECO:0000256" key="1">
    <source>
        <dbReference type="SAM" id="MobiDB-lite"/>
    </source>
</evidence>
<gene>
    <name evidence="2" type="ORF">DKX38_011902</name>
</gene>
<feature type="region of interest" description="Disordered" evidence="1">
    <location>
        <begin position="170"/>
        <end position="196"/>
    </location>
</feature>
<keyword evidence="3" id="KW-1185">Reference proteome</keyword>
<evidence type="ECO:0000313" key="3">
    <source>
        <dbReference type="Proteomes" id="UP000326939"/>
    </source>
</evidence>
<comment type="caution">
    <text evidence="2">The sequence shown here is derived from an EMBL/GenBank/DDBJ whole genome shotgun (WGS) entry which is preliminary data.</text>
</comment>
<name>A0A5N5M2V3_9ROSI</name>
<protein>
    <submittedName>
        <fullName evidence="2">Uncharacterized protein</fullName>
    </submittedName>
</protein>
<feature type="compositionally biased region" description="Polar residues" evidence="1">
    <location>
        <begin position="333"/>
        <end position="364"/>
    </location>
</feature>